<dbReference type="EMBL" id="RJVQ01000002">
    <property type="protein sequence ID" value="RQW63989.1"/>
    <property type="molecule type" value="Genomic_DNA"/>
</dbReference>
<gene>
    <name evidence="9" type="primary">flgA</name>
    <name evidence="9" type="ORF">EES38_05130</name>
</gene>
<keyword evidence="10" id="KW-1185">Reference proteome</keyword>
<keyword evidence="9" id="KW-0966">Cell projection</keyword>
<dbReference type="AlphaFoldDB" id="A0A3N9TIF1"/>
<evidence type="ECO:0000256" key="7">
    <source>
        <dbReference type="RuleBase" id="RU362063"/>
    </source>
</evidence>
<comment type="caution">
    <text evidence="9">The sequence shown here is derived from an EMBL/GenBank/DDBJ whole genome shotgun (WGS) entry which is preliminary data.</text>
</comment>
<dbReference type="InterPro" id="IPR013974">
    <property type="entry name" value="SAF"/>
</dbReference>
<sequence length="247" mass="26883">MFSKQSLTSFSITKCRAFCKLLYSFIALLLFFFSLNAQSATDQQLEQIQKLAESYVVENFTPPSGGTISANAATLDNRLQVSDCPTGLSAFSSSKNGSASNVTVLIECKSENWKVYVPVRLKVTVPAVVATLPLSRGQIITQQDVSLSMVDLLRFRQQGFSSIQQVVGSKTKRNIAVADIIDGNDICVVCRNESVTIKAIKNGLAITTQGTALTDGSWGEQIRVKNDKSNRIIDARVSGISEVTVRF</sequence>
<dbReference type="InterPro" id="IPR041231">
    <property type="entry name" value="FlgA_N"/>
</dbReference>
<dbReference type="Gene3D" id="3.90.1210.10">
    <property type="entry name" value="Antifreeze-like/N-acetylneuraminic acid synthase C-terminal domain"/>
    <property type="match status" value="1"/>
</dbReference>
<dbReference type="PANTHER" id="PTHR36307:SF1">
    <property type="entry name" value="FLAGELLA BASAL BODY P-RING FORMATION PROTEIN FLGA"/>
    <property type="match status" value="1"/>
</dbReference>
<dbReference type="Gene3D" id="2.30.30.760">
    <property type="match status" value="1"/>
</dbReference>
<evidence type="ECO:0000313" key="10">
    <source>
        <dbReference type="Proteomes" id="UP000281112"/>
    </source>
</evidence>
<dbReference type="Proteomes" id="UP000281112">
    <property type="component" value="Unassembled WGS sequence"/>
</dbReference>
<evidence type="ECO:0000259" key="8">
    <source>
        <dbReference type="SMART" id="SM00858"/>
    </source>
</evidence>
<protein>
    <recommendedName>
        <fullName evidence="3 7">Flagella basal body P-ring formation protein FlgA</fullName>
    </recommendedName>
</protein>
<accession>A0A3N9TIF1</accession>
<keyword evidence="5 7" id="KW-0574">Periplasm</keyword>
<evidence type="ECO:0000256" key="1">
    <source>
        <dbReference type="ARBA" id="ARBA00004418"/>
    </source>
</evidence>
<dbReference type="Pfam" id="PF17656">
    <property type="entry name" value="ChapFlgA_N"/>
    <property type="match status" value="1"/>
</dbReference>
<dbReference type="OrthoDB" id="5729023at2"/>
<evidence type="ECO:0000313" key="9">
    <source>
        <dbReference type="EMBL" id="RQW63989.1"/>
    </source>
</evidence>
<keyword evidence="7" id="KW-1005">Bacterial flagellum biogenesis</keyword>
<dbReference type="SMART" id="SM00858">
    <property type="entry name" value="SAF"/>
    <property type="match status" value="1"/>
</dbReference>
<feature type="domain" description="SAF" evidence="8">
    <location>
        <begin position="125"/>
        <end position="187"/>
    </location>
</feature>
<feature type="chain" id="PRO_5017849624" description="Flagella basal body P-ring formation protein FlgA" evidence="7">
    <location>
        <begin position="40"/>
        <end position="247"/>
    </location>
</feature>
<evidence type="ECO:0000256" key="6">
    <source>
        <dbReference type="ARBA" id="ARBA00025643"/>
    </source>
</evidence>
<reference evidence="9 10" key="1">
    <citation type="submission" date="2018-11" db="EMBL/GenBank/DDBJ databases">
        <title>Vibrio LJC006 sp. nov., isolated from seawater during the bloom of the enteromorpha.</title>
        <authorList>
            <person name="Liang J."/>
        </authorList>
    </citation>
    <scope>NUCLEOTIDE SEQUENCE [LARGE SCALE GENOMIC DNA]</scope>
    <source>
        <strain evidence="9 10">LJC006</strain>
    </source>
</reference>
<dbReference type="InterPro" id="IPR017585">
    <property type="entry name" value="SAF_FlgA"/>
</dbReference>
<dbReference type="CDD" id="cd11614">
    <property type="entry name" value="SAF_CpaB_FlgA_like"/>
    <property type="match status" value="1"/>
</dbReference>
<organism evidence="9 10">
    <name type="scientific">Vibrio viridaestus</name>
    <dbReference type="NCBI Taxonomy" id="2487322"/>
    <lineage>
        <taxon>Bacteria</taxon>
        <taxon>Pseudomonadati</taxon>
        <taxon>Pseudomonadota</taxon>
        <taxon>Gammaproteobacteria</taxon>
        <taxon>Vibrionales</taxon>
        <taxon>Vibrionaceae</taxon>
        <taxon>Vibrio</taxon>
    </lineage>
</organism>
<comment type="function">
    <text evidence="6 7">Involved in the assembly process of the P-ring formation. It may associate with FlgF on the rod constituting a structure essential for the P-ring assembly or may act as a modulator protein for the P-ring assembly.</text>
</comment>
<dbReference type="PANTHER" id="PTHR36307">
    <property type="entry name" value="FLAGELLA BASAL BODY P-RING FORMATION PROTEIN FLGA"/>
    <property type="match status" value="1"/>
</dbReference>
<keyword evidence="9" id="KW-0969">Cilium</keyword>
<comment type="similarity">
    <text evidence="2 7">Belongs to the FlgA family.</text>
</comment>
<feature type="signal peptide" evidence="7">
    <location>
        <begin position="1"/>
        <end position="39"/>
    </location>
</feature>
<evidence type="ECO:0000256" key="2">
    <source>
        <dbReference type="ARBA" id="ARBA00010474"/>
    </source>
</evidence>
<keyword evidence="4 7" id="KW-0732">Signal</keyword>
<dbReference type="NCBIfam" id="TIGR03170">
    <property type="entry name" value="flgA_cterm"/>
    <property type="match status" value="1"/>
</dbReference>
<dbReference type="RefSeq" id="WP_124936111.1">
    <property type="nucleotide sequence ID" value="NZ_RJVQ01000002.1"/>
</dbReference>
<evidence type="ECO:0000256" key="5">
    <source>
        <dbReference type="ARBA" id="ARBA00022764"/>
    </source>
</evidence>
<dbReference type="GO" id="GO:0042597">
    <property type="term" value="C:periplasmic space"/>
    <property type="evidence" value="ECO:0007669"/>
    <property type="project" value="UniProtKB-SubCell"/>
</dbReference>
<name>A0A3N9TIF1_9VIBR</name>
<keyword evidence="9" id="KW-0282">Flagellum</keyword>
<comment type="subcellular location">
    <subcellularLocation>
        <location evidence="1 7">Periplasm</location>
    </subcellularLocation>
</comment>
<dbReference type="GO" id="GO:0044780">
    <property type="term" value="P:bacterial-type flagellum assembly"/>
    <property type="evidence" value="ECO:0007669"/>
    <property type="project" value="InterPro"/>
</dbReference>
<evidence type="ECO:0000256" key="3">
    <source>
        <dbReference type="ARBA" id="ARBA00014754"/>
    </source>
</evidence>
<dbReference type="InterPro" id="IPR039246">
    <property type="entry name" value="Flagellar_FlgA"/>
</dbReference>
<dbReference type="Pfam" id="PF13144">
    <property type="entry name" value="ChapFlgA"/>
    <property type="match status" value="1"/>
</dbReference>
<evidence type="ECO:0000256" key="4">
    <source>
        <dbReference type="ARBA" id="ARBA00022729"/>
    </source>
</evidence>
<proteinExistence type="inferred from homology"/>